<protein>
    <recommendedName>
        <fullName evidence="3">XRE family transcriptional regulator</fullName>
    </recommendedName>
</protein>
<evidence type="ECO:0008006" key="3">
    <source>
        <dbReference type="Google" id="ProtNLM"/>
    </source>
</evidence>
<proteinExistence type="predicted"/>
<gene>
    <name evidence="1" type="ORF">Q5H91_04245</name>
</gene>
<keyword evidence="2" id="KW-1185">Reference proteome</keyword>
<evidence type="ECO:0000313" key="2">
    <source>
        <dbReference type="Proteomes" id="UP001230685"/>
    </source>
</evidence>
<sequence>MPTTAKPARHYSPFGHRPPADPRAALAAIVATGPDSYAELSRMLRRPDHYLRRFVVEGHPRALRVDEHARLAAFFGLSERQLGIRDLWLPPA</sequence>
<evidence type="ECO:0000313" key="1">
    <source>
        <dbReference type="EMBL" id="MDP1026413.1"/>
    </source>
</evidence>
<comment type="caution">
    <text evidence="1">The sequence shown here is derived from an EMBL/GenBank/DDBJ whole genome shotgun (WGS) entry which is preliminary data.</text>
</comment>
<dbReference type="Proteomes" id="UP001230685">
    <property type="component" value="Unassembled WGS sequence"/>
</dbReference>
<dbReference type="RefSeq" id="WP_305171973.1">
    <property type="nucleotide sequence ID" value="NZ_JAUUDS010000001.1"/>
</dbReference>
<organism evidence="1 2">
    <name type="scientific">Sphingomonas aurea</name>
    <dbReference type="NCBI Taxonomy" id="3063994"/>
    <lineage>
        <taxon>Bacteria</taxon>
        <taxon>Pseudomonadati</taxon>
        <taxon>Pseudomonadota</taxon>
        <taxon>Alphaproteobacteria</taxon>
        <taxon>Sphingomonadales</taxon>
        <taxon>Sphingomonadaceae</taxon>
        <taxon>Sphingomonas</taxon>
    </lineage>
</organism>
<dbReference type="EMBL" id="JAUUDS010000001">
    <property type="protein sequence ID" value="MDP1026413.1"/>
    <property type="molecule type" value="Genomic_DNA"/>
</dbReference>
<accession>A0ABT9EHY3</accession>
<reference evidence="1 2" key="1">
    <citation type="submission" date="2023-07" db="EMBL/GenBank/DDBJ databases">
        <authorList>
            <person name="Kim M.K."/>
        </authorList>
    </citation>
    <scope>NUCLEOTIDE SEQUENCE [LARGE SCALE GENOMIC DNA]</scope>
    <source>
        <strain evidence="1 2">KR1UV-12</strain>
    </source>
</reference>
<name>A0ABT9EHY3_9SPHN</name>